<dbReference type="SMART" id="SM00972">
    <property type="entry name" value="SCPU"/>
    <property type="match status" value="2"/>
</dbReference>
<dbReference type="RefSeq" id="WP_101742645.1">
    <property type="nucleotide sequence ID" value="NZ_CP102500.1"/>
</dbReference>
<feature type="signal peptide" evidence="1">
    <location>
        <begin position="1"/>
        <end position="21"/>
    </location>
</feature>
<comment type="caution">
    <text evidence="3">The sequence shown here is derived from an EMBL/GenBank/DDBJ whole genome shotgun (WGS) entry which is preliminary data.</text>
</comment>
<dbReference type="Pfam" id="PF05229">
    <property type="entry name" value="SCPU"/>
    <property type="match status" value="2"/>
</dbReference>
<dbReference type="InterPro" id="IPR007893">
    <property type="entry name" value="Spore_coat_U/FanG"/>
</dbReference>
<evidence type="ECO:0000256" key="1">
    <source>
        <dbReference type="SAM" id="SignalP"/>
    </source>
</evidence>
<dbReference type="AlphaFoldDB" id="A0A9Q7ZL91"/>
<accession>A0A9Q7ZL91</accession>
<feature type="chain" id="PRO_5040468087" evidence="1">
    <location>
        <begin position="22"/>
        <end position="322"/>
    </location>
</feature>
<gene>
    <name evidence="3" type="ORF">NCTC8782_03537</name>
</gene>
<reference evidence="3 4" key="1">
    <citation type="submission" date="2018-06" db="EMBL/GenBank/DDBJ databases">
        <authorList>
            <consortium name="Pathogen Informatics"/>
            <person name="Doyle S."/>
        </authorList>
    </citation>
    <scope>NUCLEOTIDE SEQUENCE [LARGE SCALE GENOMIC DNA]</scope>
    <source>
        <strain evidence="3 4">NCTC8782</strain>
    </source>
</reference>
<evidence type="ECO:0000313" key="4">
    <source>
        <dbReference type="Proteomes" id="UP000255286"/>
    </source>
</evidence>
<protein>
    <submittedName>
        <fullName evidence="3">Uncharacterized secreted protein</fullName>
    </submittedName>
</protein>
<dbReference type="Proteomes" id="UP000255286">
    <property type="component" value="Unassembled WGS sequence"/>
</dbReference>
<keyword evidence="1" id="KW-0732">Signal</keyword>
<sequence length="322" mass="32989">MKLRQLLFIAALLVCPGISHAVTCSVSNVQPISFGAVDPLSSSGATTSMTFTWTCAKEVTDVLAGINLCFNIGASGVSGQVATRNMSLSGTPARTLSYQLYQDAGHSKIWGSQYQSGTSVPMVQLNLLNLLPVTGSLTVSAQLVTPQTSAVPGSYQDSYTAATALITLNPGLVIPPTTCGDTVAARLPFSVSATVSKQCNITSATNISFTPVKATQRNATASNTIGVACTNNTPYTIGLQPSNGNTAGNGVMSGTGANSDKVPYQLSSTPGPSGTVWGNTPLNTVTGTGTGSATPYSVYATVPSANYTPDNYADTVTISVTY</sequence>
<feature type="domain" description="Spore coat protein U/FanG" evidence="2">
    <location>
        <begin position="21"/>
        <end position="161"/>
    </location>
</feature>
<evidence type="ECO:0000313" key="3">
    <source>
        <dbReference type="EMBL" id="SUX80925.1"/>
    </source>
</evidence>
<organism evidence="3 4">
    <name type="scientific">Citrobacter youngae</name>
    <dbReference type="NCBI Taxonomy" id="133448"/>
    <lineage>
        <taxon>Bacteria</taxon>
        <taxon>Pseudomonadati</taxon>
        <taxon>Pseudomonadota</taxon>
        <taxon>Gammaproteobacteria</taxon>
        <taxon>Enterobacterales</taxon>
        <taxon>Enterobacteriaceae</taxon>
        <taxon>Citrobacter</taxon>
        <taxon>Citrobacter freundii complex</taxon>
    </lineage>
</organism>
<dbReference type="EMBL" id="UIGT01000001">
    <property type="protein sequence ID" value="SUX80925.1"/>
    <property type="molecule type" value="Genomic_DNA"/>
</dbReference>
<evidence type="ECO:0000259" key="2">
    <source>
        <dbReference type="Pfam" id="PF05229"/>
    </source>
</evidence>
<dbReference type="GeneID" id="83646841"/>
<name>A0A9Q7ZL91_9ENTR</name>
<proteinExistence type="predicted"/>
<dbReference type="PANTHER" id="PTHR37089">
    <property type="entry name" value="PROTEIN U-RELATED"/>
    <property type="match status" value="1"/>
</dbReference>
<dbReference type="InterPro" id="IPR053167">
    <property type="entry name" value="Spore_coat_component"/>
</dbReference>
<feature type="domain" description="Spore coat protein U/FanG" evidence="2">
    <location>
        <begin position="189"/>
        <end position="318"/>
    </location>
</feature>
<dbReference type="PANTHER" id="PTHR37089:SF1">
    <property type="entry name" value="MEMBRANE PROTEIN"/>
    <property type="match status" value="1"/>
</dbReference>